<evidence type="ECO:0000256" key="2">
    <source>
        <dbReference type="ARBA" id="ARBA00007797"/>
    </source>
</evidence>
<organism evidence="10 11">
    <name type="scientific">Jaminaea rosea</name>
    <dbReference type="NCBI Taxonomy" id="1569628"/>
    <lineage>
        <taxon>Eukaryota</taxon>
        <taxon>Fungi</taxon>
        <taxon>Dikarya</taxon>
        <taxon>Basidiomycota</taxon>
        <taxon>Ustilaginomycotina</taxon>
        <taxon>Exobasidiomycetes</taxon>
        <taxon>Microstromatales</taxon>
        <taxon>Microstromatales incertae sedis</taxon>
        <taxon>Jaminaea</taxon>
    </lineage>
</organism>
<evidence type="ECO:0000256" key="1">
    <source>
        <dbReference type="ARBA" id="ARBA00004604"/>
    </source>
</evidence>
<feature type="coiled-coil region" evidence="6">
    <location>
        <begin position="557"/>
        <end position="591"/>
    </location>
</feature>
<dbReference type="EMBL" id="KZ819667">
    <property type="protein sequence ID" value="PWN27699.1"/>
    <property type="molecule type" value="Genomic_DNA"/>
</dbReference>
<dbReference type="AlphaFoldDB" id="A0A316UQW8"/>
<dbReference type="STRING" id="1569628.A0A316UQW8"/>
<feature type="compositionally biased region" description="Low complexity" evidence="7">
    <location>
        <begin position="736"/>
        <end position="746"/>
    </location>
</feature>
<keyword evidence="5" id="KW-0690">Ribosome biogenesis</keyword>
<accession>A0A316UQW8</accession>
<feature type="domain" description="CCAAT-binding factor" evidence="8">
    <location>
        <begin position="685"/>
        <end position="881"/>
    </location>
</feature>
<feature type="compositionally biased region" description="Basic and acidic residues" evidence="7">
    <location>
        <begin position="216"/>
        <end position="228"/>
    </location>
</feature>
<feature type="region of interest" description="Disordered" evidence="7">
    <location>
        <begin position="1"/>
        <end position="259"/>
    </location>
</feature>
<dbReference type="GO" id="GO:0042254">
    <property type="term" value="P:ribosome biogenesis"/>
    <property type="evidence" value="ECO:0007669"/>
    <property type="project" value="UniProtKB-KW"/>
</dbReference>
<evidence type="ECO:0000256" key="3">
    <source>
        <dbReference type="ARBA" id="ARBA00023054"/>
    </source>
</evidence>
<proteinExistence type="inferred from homology"/>
<dbReference type="GO" id="GO:0006270">
    <property type="term" value="P:DNA replication initiation"/>
    <property type="evidence" value="ECO:0007669"/>
    <property type="project" value="TreeGrafter"/>
</dbReference>
<feature type="compositionally biased region" description="Basic and acidic residues" evidence="7">
    <location>
        <begin position="511"/>
        <end position="531"/>
    </location>
</feature>
<keyword evidence="4" id="KW-0539">Nucleus</keyword>
<reference evidence="10 11" key="1">
    <citation type="journal article" date="2018" name="Mol. Biol. Evol.">
        <title>Broad Genomic Sampling Reveals a Smut Pathogenic Ancestry of the Fungal Clade Ustilaginomycotina.</title>
        <authorList>
            <person name="Kijpornyongpan T."/>
            <person name="Mondo S.J."/>
            <person name="Barry K."/>
            <person name="Sandor L."/>
            <person name="Lee J."/>
            <person name="Lipzen A."/>
            <person name="Pangilinan J."/>
            <person name="LaButti K."/>
            <person name="Hainaut M."/>
            <person name="Henrissat B."/>
            <person name="Grigoriev I.V."/>
            <person name="Spatafora J.W."/>
            <person name="Aime M.C."/>
        </authorList>
    </citation>
    <scope>NUCLEOTIDE SEQUENCE [LARGE SCALE GENOMIC DNA]</scope>
    <source>
        <strain evidence="10 11">MCA 5214</strain>
    </source>
</reference>
<sequence length="890" mass="98184">MEAEEMLAGSDDDDEGGDGSEEEVKAPATKKSNGKARATDAKGVDFLLNLDKKAISRSRAEEARLSKAERKAQRQEAGEDRSGPSSSRARLDEDSDAESTDMEGASESSDMGDDDSDDALAGIHASDEDFDSAQSFSDEESSSDDEDRGDKAERRHAEVLRARKRRERAEEANEVKDAKKRRLPVRGNEGRWQDEVGSDEDDHEGAAASAAAKKARKEENRVLREVRMAEASSSSEEEDEGEKEAAAQRRAQPASTITSGARFGLQAPYTIMLSRPKSARIAAAREQIARLSTDIIGDPEVSLGLLRRLSVFAQDHIQRPEHDSMAKEQGLPTKVEVDPAIRSAAILSLTAVFVDILPGYRIRALSDKEAAEKVNQETARRREWEQGLVEVYKIHLQACESVVRSKSPTVSSVALRSMCLLLTRATHFNFRTNLISSLVSQLSRKGWSDDSQQCAEALTEVLKRDLNGEVSLEVVRLLNRMIKERSYQVNAKVLNLLLHLRLKDELGRKRADTVRASDGDDKKNGDGDKQRRFQQGKGKAKPREIRKGQGQHLSKKAVKQLREVKEVEKEMKEAQAEVDVEERERNHTETLKLLFVLYFSILKAPAAPSPLLGAALEGLSRFAHRVNVEFFRDLLAVLRAHIEKARKAADGQQDVGDESEEDEEEEEAGAAADVELRRESHLRRALLCLVTAFELLSGQGEALIIDLSDLVNHLYALVLPVCTLPGIEEVPQDPVAQVAPPQQQQQNGGGRRGGAAFQSSTHLLRSTADLLLRSLDLALLRPRPSTLPSERSAAFIKRLLIAALQTPAQTSLRLLGVARSVMGRDVKLEALLDTEDRAKNGAFDVRKDDVEAARPLKAGEVVAWELGLLAQNVNEDVAEAARGILCWRKV</sequence>
<dbReference type="OrthoDB" id="10263597at2759"/>
<name>A0A316UQW8_9BASI</name>
<dbReference type="GO" id="GO:0003682">
    <property type="term" value="F:chromatin binding"/>
    <property type="evidence" value="ECO:0007669"/>
    <property type="project" value="TreeGrafter"/>
</dbReference>
<gene>
    <name evidence="10" type="ORF">BDZ90DRAFT_227008</name>
</gene>
<feature type="compositionally biased region" description="Basic and acidic residues" evidence="7">
    <location>
        <begin position="50"/>
        <end position="82"/>
    </location>
</feature>
<evidence type="ECO:0000259" key="8">
    <source>
        <dbReference type="Pfam" id="PF03914"/>
    </source>
</evidence>
<dbReference type="GO" id="GO:0005730">
    <property type="term" value="C:nucleolus"/>
    <property type="evidence" value="ECO:0007669"/>
    <property type="project" value="UniProtKB-SubCell"/>
</dbReference>
<feature type="region of interest" description="Disordered" evidence="7">
    <location>
        <begin position="511"/>
        <end position="553"/>
    </location>
</feature>
<comment type="similarity">
    <text evidence="2 5">Belongs to the CBF/MAK21 family.</text>
</comment>
<dbReference type="PANTHER" id="PTHR14428:SF5">
    <property type="entry name" value="NUCLEOLAR COMPLEX PROTEIN 3 HOMOLOG"/>
    <property type="match status" value="1"/>
</dbReference>
<feature type="region of interest" description="Disordered" evidence="7">
    <location>
        <begin position="648"/>
        <end position="673"/>
    </location>
</feature>
<dbReference type="RefSeq" id="XP_025362311.1">
    <property type="nucleotide sequence ID" value="XM_025504734.1"/>
</dbReference>
<comment type="function">
    <text evidence="5">Required for synthesis of 60S ribosomal subunits and the transport of pre-ribosomes from the nucleoplasm to the cytoplasm.</text>
</comment>
<feature type="domain" description="Nucleolar complex-associated protein 3 N-terminal" evidence="9">
    <location>
        <begin position="284"/>
        <end position="393"/>
    </location>
</feature>
<feature type="compositionally biased region" description="Basic and acidic residues" evidence="7">
    <location>
        <begin position="148"/>
        <end position="177"/>
    </location>
</feature>
<evidence type="ECO:0000259" key="9">
    <source>
        <dbReference type="Pfam" id="PF07540"/>
    </source>
</evidence>
<feature type="region of interest" description="Disordered" evidence="7">
    <location>
        <begin position="736"/>
        <end position="756"/>
    </location>
</feature>
<evidence type="ECO:0000313" key="10">
    <source>
        <dbReference type="EMBL" id="PWN27699.1"/>
    </source>
</evidence>
<protein>
    <recommendedName>
        <fullName evidence="5">Nucleolar complex-associated protein 3</fullName>
    </recommendedName>
</protein>
<keyword evidence="11" id="KW-1185">Reference proteome</keyword>
<dbReference type="PIRSF" id="PIRSF028977">
    <property type="entry name" value="Nucleolar_complex_p3"/>
    <property type="match status" value="1"/>
</dbReference>
<dbReference type="GeneID" id="37026557"/>
<dbReference type="InterPro" id="IPR016024">
    <property type="entry name" value="ARM-type_fold"/>
</dbReference>
<dbReference type="PANTHER" id="PTHR14428">
    <property type="entry name" value="NUCLEOLAR COMPLEX PROTEIN 3"/>
    <property type="match status" value="1"/>
</dbReference>
<feature type="compositionally biased region" description="Acidic residues" evidence="7">
    <location>
        <begin position="655"/>
        <end position="668"/>
    </location>
</feature>
<keyword evidence="3 6" id="KW-0175">Coiled coil</keyword>
<evidence type="ECO:0000256" key="5">
    <source>
        <dbReference type="PIRNR" id="PIRNR028977"/>
    </source>
</evidence>
<evidence type="ECO:0000256" key="7">
    <source>
        <dbReference type="SAM" id="MobiDB-lite"/>
    </source>
</evidence>
<evidence type="ECO:0000313" key="11">
    <source>
        <dbReference type="Proteomes" id="UP000245884"/>
    </source>
</evidence>
<dbReference type="InterPro" id="IPR011501">
    <property type="entry name" value="Noc3_N"/>
</dbReference>
<evidence type="ECO:0000256" key="4">
    <source>
        <dbReference type="ARBA" id="ARBA00023242"/>
    </source>
</evidence>
<dbReference type="Pfam" id="PF07540">
    <property type="entry name" value="NOC3p"/>
    <property type="match status" value="1"/>
</dbReference>
<dbReference type="InterPro" id="IPR005612">
    <property type="entry name" value="CCAAT-binding_factor"/>
</dbReference>
<dbReference type="Proteomes" id="UP000245884">
    <property type="component" value="Unassembled WGS sequence"/>
</dbReference>
<dbReference type="SUPFAM" id="SSF48371">
    <property type="entry name" value="ARM repeat"/>
    <property type="match status" value="1"/>
</dbReference>
<dbReference type="InterPro" id="IPR016903">
    <property type="entry name" value="Nucleolar_cplx-assoc_3"/>
</dbReference>
<dbReference type="Pfam" id="PF03914">
    <property type="entry name" value="CBF"/>
    <property type="match status" value="1"/>
</dbReference>
<feature type="compositionally biased region" description="Acidic residues" evidence="7">
    <location>
        <begin position="1"/>
        <end position="21"/>
    </location>
</feature>
<evidence type="ECO:0000256" key="6">
    <source>
        <dbReference type="SAM" id="Coils"/>
    </source>
</evidence>
<comment type="subcellular location">
    <subcellularLocation>
        <location evidence="1 5">Nucleus</location>
        <location evidence="1 5">Nucleolus</location>
    </subcellularLocation>
</comment>
<feature type="compositionally biased region" description="Acidic residues" evidence="7">
    <location>
        <begin position="137"/>
        <end position="147"/>
    </location>
</feature>